<sequence>MTHSAKHAPGYVPNPHYTQDDWDEVSDTPPLTPEESSRLRLGPADLPPDLAALKSRGGRPKAAVKRVPILLRVEPEVLAAFKATGPGWQTRMNEVLAEAARRLTAA</sequence>
<dbReference type="EMBL" id="LABZ01000075">
    <property type="protein sequence ID" value="KMO42050.1"/>
    <property type="molecule type" value="Genomic_DNA"/>
</dbReference>
<evidence type="ECO:0000313" key="3">
    <source>
        <dbReference type="Proteomes" id="UP000036449"/>
    </source>
</evidence>
<feature type="region of interest" description="Disordered" evidence="1">
    <location>
        <begin position="1"/>
        <end position="58"/>
    </location>
</feature>
<keyword evidence="3" id="KW-1185">Reference proteome</keyword>
<dbReference type="AlphaFoldDB" id="A0A0J6T3P6"/>
<accession>A0A0J6T3P6</accession>
<protein>
    <recommendedName>
        <fullName evidence="4">BrnA antitoxin family protein</fullName>
    </recommendedName>
</protein>
<proteinExistence type="predicted"/>
<dbReference type="RefSeq" id="WP_048451061.1">
    <property type="nucleotide sequence ID" value="NZ_JBNNPJ010000062.1"/>
</dbReference>
<evidence type="ECO:0000256" key="1">
    <source>
        <dbReference type="SAM" id="MobiDB-lite"/>
    </source>
</evidence>
<dbReference type="InterPro" id="IPR025528">
    <property type="entry name" value="BrnA_antitoxin"/>
</dbReference>
<evidence type="ECO:0000313" key="2">
    <source>
        <dbReference type="EMBL" id="KMO42050.1"/>
    </source>
</evidence>
<dbReference type="Proteomes" id="UP000036449">
    <property type="component" value="Unassembled WGS sequence"/>
</dbReference>
<dbReference type="PATRIC" id="fig|1187852.3.peg.6271"/>
<evidence type="ECO:0008006" key="4">
    <source>
        <dbReference type="Google" id="ProtNLM"/>
    </source>
</evidence>
<gene>
    <name evidence="2" type="ORF">VQ03_11760</name>
</gene>
<reference evidence="2 3" key="1">
    <citation type="submission" date="2015-03" db="EMBL/GenBank/DDBJ databases">
        <title>Genome sequencing of Methylobacterium tarhaniae DSM 25844.</title>
        <authorList>
            <person name="Chaudhry V."/>
            <person name="Patil P.B."/>
        </authorList>
    </citation>
    <scope>NUCLEOTIDE SEQUENCE [LARGE SCALE GENOMIC DNA]</scope>
    <source>
        <strain evidence="2 3">DSM 25844</strain>
    </source>
</reference>
<name>A0A0J6T3P6_9HYPH</name>
<dbReference type="Pfam" id="PF14384">
    <property type="entry name" value="BrnA_antitoxin"/>
    <property type="match status" value="1"/>
</dbReference>
<organism evidence="2 3">
    <name type="scientific">Methylobacterium tarhaniae</name>
    <dbReference type="NCBI Taxonomy" id="1187852"/>
    <lineage>
        <taxon>Bacteria</taxon>
        <taxon>Pseudomonadati</taxon>
        <taxon>Pseudomonadota</taxon>
        <taxon>Alphaproteobacteria</taxon>
        <taxon>Hyphomicrobiales</taxon>
        <taxon>Methylobacteriaceae</taxon>
        <taxon>Methylobacterium</taxon>
    </lineage>
</organism>
<dbReference type="OrthoDB" id="361944at2"/>
<comment type="caution">
    <text evidence="2">The sequence shown here is derived from an EMBL/GenBank/DDBJ whole genome shotgun (WGS) entry which is preliminary data.</text>
</comment>